<dbReference type="Proteomes" id="UP000232688">
    <property type="component" value="Unassembled WGS sequence"/>
</dbReference>
<dbReference type="VEuPathDB" id="FungiDB:RhiirA1_480562"/>
<dbReference type="Proteomes" id="UP000232722">
    <property type="component" value="Unassembled WGS sequence"/>
</dbReference>
<dbReference type="EMBL" id="LLXJ01005569">
    <property type="protein sequence ID" value="PKB94781.1"/>
    <property type="molecule type" value="Genomic_DNA"/>
</dbReference>
<reference evidence="2 3" key="3">
    <citation type="submission" date="2017-10" db="EMBL/GenBank/DDBJ databases">
        <title>Extensive intraspecific genome diversity in a model arbuscular mycorrhizal fungus.</title>
        <authorList>
            <person name="Chen E.C.H."/>
            <person name="Morin E."/>
            <person name="Baudet D."/>
            <person name="Noel J."/>
            <person name="Ndikumana S."/>
            <person name="Charron P."/>
            <person name="St-Onge C."/>
            <person name="Giorgi J."/>
            <person name="Grigoriev I.V."/>
            <person name="Roux C."/>
            <person name="Martin F.M."/>
            <person name="Corradi N."/>
        </authorList>
    </citation>
    <scope>NUCLEOTIDE SEQUENCE [LARGE SCALE GENOMIC DNA]</scope>
    <source>
        <strain evidence="2 3">A1</strain>
    </source>
</reference>
<sequence length="123" mass="14622">MNLAQISRTLRTVRSMNIYVNGEYIDDNDKPKTDQKIAKKWKNEYTHNRGTFGIETSKKRDQEVDIFLVEKVNETKRNELNTNKQYPKNCTFNEYVDGECIDDDNIFEESQLINWKFNESMPT</sequence>
<dbReference type="EMBL" id="LLXH01005056">
    <property type="protein sequence ID" value="PKC52839.1"/>
    <property type="molecule type" value="Genomic_DNA"/>
</dbReference>
<proteinExistence type="predicted"/>
<accession>A0A2N0QP59</accession>
<evidence type="ECO:0000313" key="1">
    <source>
        <dbReference type="EMBL" id="PKB94781.1"/>
    </source>
</evidence>
<reference evidence="1 4" key="1">
    <citation type="submission" date="2016-04" db="EMBL/GenBank/DDBJ databases">
        <title>Genome analyses suggest a sexual origin of heterokaryosis in a supposedly ancient asexual fungus.</title>
        <authorList>
            <person name="Ropars J."/>
            <person name="Sedzielewska K."/>
            <person name="Noel J."/>
            <person name="Charron P."/>
            <person name="Farinelli L."/>
            <person name="Marton T."/>
            <person name="Kruger M."/>
            <person name="Pelin A."/>
            <person name="Brachmann A."/>
            <person name="Corradi N."/>
        </authorList>
    </citation>
    <scope>NUCLEOTIDE SEQUENCE [LARGE SCALE GENOMIC DNA]</scope>
    <source>
        <strain evidence="1 4">A5</strain>
    </source>
</reference>
<evidence type="ECO:0000313" key="3">
    <source>
        <dbReference type="Proteomes" id="UP000232688"/>
    </source>
</evidence>
<reference evidence="2 3" key="4">
    <citation type="submission" date="2017-10" db="EMBL/GenBank/DDBJ databases">
        <title>Genome analyses suggest a sexual origin of heterokaryosis in a supposedly ancient asexual fungus.</title>
        <authorList>
            <person name="Corradi N."/>
            <person name="Sedzielewska K."/>
            <person name="Noel J."/>
            <person name="Charron P."/>
            <person name="Farinelli L."/>
            <person name="Marton T."/>
            <person name="Kruger M."/>
            <person name="Pelin A."/>
            <person name="Brachmann A."/>
            <person name="Corradi N."/>
        </authorList>
    </citation>
    <scope>NUCLEOTIDE SEQUENCE [LARGE SCALE GENOMIC DNA]</scope>
    <source>
        <strain evidence="2 3">A1</strain>
    </source>
</reference>
<evidence type="ECO:0000313" key="2">
    <source>
        <dbReference type="EMBL" id="PKC52839.1"/>
    </source>
</evidence>
<reference evidence="1 4" key="2">
    <citation type="submission" date="2017-09" db="EMBL/GenBank/DDBJ databases">
        <title>Extensive intraspecific genome diversity in a model arbuscular mycorrhizal fungus.</title>
        <authorList>
            <person name="Chen E.C."/>
            <person name="Morin E."/>
            <person name="Beaudet D."/>
            <person name="Noel J."/>
            <person name="Ndikumana S."/>
            <person name="Charron P."/>
            <person name="St-Onge C."/>
            <person name="Giorgi J."/>
            <person name="Grigoriev I.V."/>
            <person name="Roux C."/>
            <person name="Martin F.M."/>
            <person name="Corradi N."/>
        </authorList>
    </citation>
    <scope>NUCLEOTIDE SEQUENCE [LARGE SCALE GENOMIC DNA]</scope>
    <source>
        <strain evidence="1 4">A5</strain>
    </source>
</reference>
<gene>
    <name evidence="2" type="ORF">RhiirA1_480562</name>
    <name evidence="1" type="ORF">RhiirA5_438058</name>
</gene>
<organism evidence="2 3">
    <name type="scientific">Rhizophagus irregularis</name>
    <dbReference type="NCBI Taxonomy" id="588596"/>
    <lineage>
        <taxon>Eukaryota</taxon>
        <taxon>Fungi</taxon>
        <taxon>Fungi incertae sedis</taxon>
        <taxon>Mucoromycota</taxon>
        <taxon>Glomeromycotina</taxon>
        <taxon>Glomeromycetes</taxon>
        <taxon>Glomerales</taxon>
        <taxon>Glomeraceae</taxon>
        <taxon>Rhizophagus</taxon>
    </lineage>
</organism>
<comment type="caution">
    <text evidence="2">The sequence shown here is derived from an EMBL/GenBank/DDBJ whole genome shotgun (WGS) entry which is preliminary data.</text>
</comment>
<dbReference type="AlphaFoldDB" id="A0A2N0QP59"/>
<protein>
    <submittedName>
        <fullName evidence="2">Uncharacterized protein</fullName>
    </submittedName>
</protein>
<name>A0A2N0QP59_9GLOM</name>
<evidence type="ECO:0000313" key="4">
    <source>
        <dbReference type="Proteomes" id="UP000232722"/>
    </source>
</evidence>